<evidence type="ECO:0000256" key="5">
    <source>
        <dbReference type="SAM" id="MobiDB-lite"/>
    </source>
</evidence>
<dbReference type="EMBL" id="JAKOGI010001499">
    <property type="protein sequence ID" value="KAJ8425301.1"/>
    <property type="molecule type" value="Genomic_DNA"/>
</dbReference>
<dbReference type="AlphaFoldDB" id="A0A9Q1JLU5"/>
<keyword evidence="8" id="KW-1185">Reference proteome</keyword>
<comment type="domain">
    <text evidence="4">The PPC domain mediates interactions between AHL proteins.</text>
</comment>
<dbReference type="GO" id="GO:0003680">
    <property type="term" value="F:minor groove of adenine-thymine-rich DNA binding"/>
    <property type="evidence" value="ECO:0007669"/>
    <property type="project" value="UniProtKB-UniRule"/>
</dbReference>
<feature type="compositionally biased region" description="Low complexity" evidence="5">
    <location>
        <begin position="109"/>
        <end position="124"/>
    </location>
</feature>
<comment type="subcellular location">
    <subcellularLocation>
        <location evidence="4">Nucleus</location>
    </subcellularLocation>
</comment>
<dbReference type="InterPro" id="IPR005175">
    <property type="entry name" value="PPC_dom"/>
</dbReference>
<evidence type="ECO:0000256" key="3">
    <source>
        <dbReference type="ARBA" id="ARBA00023163"/>
    </source>
</evidence>
<dbReference type="PROSITE" id="PS51742">
    <property type="entry name" value="PPC"/>
    <property type="match status" value="1"/>
</dbReference>
<evidence type="ECO:0000256" key="4">
    <source>
        <dbReference type="RuleBase" id="RU367031"/>
    </source>
</evidence>
<feature type="compositionally biased region" description="Low complexity" evidence="5">
    <location>
        <begin position="20"/>
        <end position="40"/>
    </location>
</feature>
<name>A0A9Q1JLU5_9CARY</name>
<feature type="compositionally biased region" description="Polar residues" evidence="5">
    <location>
        <begin position="1"/>
        <end position="12"/>
    </location>
</feature>
<feature type="region of interest" description="Disordered" evidence="5">
    <location>
        <begin position="370"/>
        <end position="395"/>
    </location>
</feature>
<organism evidence="7 8">
    <name type="scientific">Carnegiea gigantea</name>
    <dbReference type="NCBI Taxonomy" id="171969"/>
    <lineage>
        <taxon>Eukaryota</taxon>
        <taxon>Viridiplantae</taxon>
        <taxon>Streptophyta</taxon>
        <taxon>Embryophyta</taxon>
        <taxon>Tracheophyta</taxon>
        <taxon>Spermatophyta</taxon>
        <taxon>Magnoliopsida</taxon>
        <taxon>eudicotyledons</taxon>
        <taxon>Gunneridae</taxon>
        <taxon>Pentapetalae</taxon>
        <taxon>Caryophyllales</taxon>
        <taxon>Cactineae</taxon>
        <taxon>Cactaceae</taxon>
        <taxon>Cactoideae</taxon>
        <taxon>Echinocereeae</taxon>
        <taxon>Carnegiea</taxon>
    </lineage>
</organism>
<keyword evidence="1 4" id="KW-0805">Transcription regulation</keyword>
<dbReference type="PANTHER" id="PTHR31500:SF68">
    <property type="entry name" value="AT-HOOK MOTIF NUCLEAR-LOCALIZED PROTEIN 14"/>
    <property type="match status" value="1"/>
</dbReference>
<evidence type="ECO:0000313" key="7">
    <source>
        <dbReference type="EMBL" id="KAJ8425301.1"/>
    </source>
</evidence>
<dbReference type="SUPFAM" id="SSF117856">
    <property type="entry name" value="AF0104/ALDC/Ptd012-like"/>
    <property type="match status" value="1"/>
</dbReference>
<dbReference type="OrthoDB" id="2017193at2759"/>
<dbReference type="InterPro" id="IPR039605">
    <property type="entry name" value="AHL"/>
</dbReference>
<feature type="domain" description="PPC" evidence="6">
    <location>
        <begin position="186"/>
        <end position="325"/>
    </location>
</feature>
<feature type="region of interest" description="Disordered" evidence="5">
    <location>
        <begin position="103"/>
        <end position="125"/>
    </location>
</feature>
<sequence>MEPNESGLTSYFHQHHHQQPSSTLSHAPTTTTTTTASPTTNGLADGGAVLYPQSVAGKAPPAASVEPQRRKRGRPRKYGTPEAAAAAKRAYVPAAIKRKEQHFLGGGSSTNSSSSSSKKPSLASVGGQGFTPHVINVAAGEGTKAFLWLHSLRPKSIGGMLPTFTQSVYLYREKGRFSTVVIYDLNGIFFSVTNFLIVMQDVGQKIMSFMQQTGRELCILSASGSISNASLRQPAISGGSIAYEGRFDIISLTGSYVRSELGGKAGGLSACLSSTNGQIVGGGVGGPLIAAGPVEVIVATFIIDPKKDGNGGFKGDASAGKMPSPLSASTAVYRPVVESSGGFTVSGGDDHQNMDGSPFMMQPQWRGGIDYDLAGNAGHDSHESPENGDYEQMPD</sequence>
<reference evidence="7" key="1">
    <citation type="submission" date="2022-04" db="EMBL/GenBank/DDBJ databases">
        <title>Carnegiea gigantea Genome sequencing and assembly v2.</title>
        <authorList>
            <person name="Copetti D."/>
            <person name="Sanderson M.J."/>
            <person name="Burquez A."/>
            <person name="Wojciechowski M.F."/>
        </authorList>
    </citation>
    <scope>NUCLEOTIDE SEQUENCE</scope>
    <source>
        <strain evidence="7">SGP5-SGP5p</strain>
        <tissue evidence="7">Aerial part</tissue>
    </source>
</reference>
<dbReference type="Pfam" id="PF03479">
    <property type="entry name" value="PCC"/>
    <property type="match status" value="1"/>
</dbReference>
<keyword evidence="2 4" id="KW-0238">DNA-binding</keyword>
<keyword evidence="3 4" id="KW-0804">Transcription</keyword>
<accession>A0A9Q1JLU5</accession>
<dbReference type="Proteomes" id="UP001153076">
    <property type="component" value="Unassembled WGS sequence"/>
</dbReference>
<proteinExistence type="predicted"/>
<evidence type="ECO:0000256" key="2">
    <source>
        <dbReference type="ARBA" id="ARBA00023125"/>
    </source>
</evidence>
<protein>
    <recommendedName>
        <fullName evidence="4">AT-hook motif nuclear-localized protein</fullName>
    </recommendedName>
</protein>
<feature type="region of interest" description="Disordered" evidence="5">
    <location>
        <begin position="1"/>
        <end position="85"/>
    </location>
</feature>
<evidence type="ECO:0000313" key="8">
    <source>
        <dbReference type="Proteomes" id="UP001153076"/>
    </source>
</evidence>
<dbReference type="Gene3D" id="3.30.1330.80">
    <property type="entry name" value="Hypothetical protein, similar to alpha- acetolactate decarboxylase, domain 2"/>
    <property type="match status" value="1"/>
</dbReference>
<gene>
    <name evidence="7" type="ORF">Cgig2_019005</name>
</gene>
<dbReference type="PANTHER" id="PTHR31500">
    <property type="entry name" value="AT-HOOK MOTIF NUCLEAR-LOCALIZED PROTEIN 9"/>
    <property type="match status" value="1"/>
</dbReference>
<evidence type="ECO:0000256" key="1">
    <source>
        <dbReference type="ARBA" id="ARBA00023015"/>
    </source>
</evidence>
<comment type="caution">
    <text evidence="7">The sequence shown here is derived from an EMBL/GenBank/DDBJ whole genome shotgun (WGS) entry which is preliminary data.</text>
</comment>
<keyword evidence="4" id="KW-0539">Nucleus</keyword>
<dbReference type="GO" id="GO:0005634">
    <property type="term" value="C:nucleus"/>
    <property type="evidence" value="ECO:0007669"/>
    <property type="project" value="UniProtKB-SubCell"/>
</dbReference>
<evidence type="ECO:0000259" key="6">
    <source>
        <dbReference type="PROSITE" id="PS51742"/>
    </source>
</evidence>
<dbReference type="CDD" id="cd11378">
    <property type="entry name" value="DUF296"/>
    <property type="match status" value="1"/>
</dbReference>
<comment type="function">
    <text evidence="4">Transcription factor that specifically binds AT-rich DNA sequences related to the nuclear matrix attachment regions (MARs).</text>
</comment>
<feature type="compositionally biased region" description="Acidic residues" evidence="5">
    <location>
        <begin position="386"/>
        <end position="395"/>
    </location>
</feature>